<dbReference type="EMBL" id="JAODUO010001420">
    <property type="protein sequence ID" value="KAK2164328.1"/>
    <property type="molecule type" value="Genomic_DNA"/>
</dbReference>
<feature type="domain" description="C2H2-type" evidence="3">
    <location>
        <begin position="928"/>
        <end position="956"/>
    </location>
</feature>
<feature type="compositionally biased region" description="Basic and acidic residues" evidence="2">
    <location>
        <begin position="680"/>
        <end position="691"/>
    </location>
</feature>
<feature type="compositionally biased region" description="Low complexity" evidence="2">
    <location>
        <begin position="252"/>
        <end position="263"/>
    </location>
</feature>
<feature type="compositionally biased region" description="Low complexity" evidence="2">
    <location>
        <begin position="860"/>
        <end position="876"/>
    </location>
</feature>
<dbReference type="InterPro" id="IPR040436">
    <property type="entry name" value="Disconnected-like"/>
</dbReference>
<proteinExistence type="predicted"/>
<dbReference type="GO" id="GO:0008270">
    <property type="term" value="F:zinc ion binding"/>
    <property type="evidence" value="ECO:0007669"/>
    <property type="project" value="UniProtKB-KW"/>
</dbReference>
<organism evidence="4 5">
    <name type="scientific">Ridgeia piscesae</name>
    <name type="common">Tubeworm</name>
    <dbReference type="NCBI Taxonomy" id="27915"/>
    <lineage>
        <taxon>Eukaryota</taxon>
        <taxon>Metazoa</taxon>
        <taxon>Spiralia</taxon>
        <taxon>Lophotrochozoa</taxon>
        <taxon>Annelida</taxon>
        <taxon>Polychaeta</taxon>
        <taxon>Sedentaria</taxon>
        <taxon>Canalipalpata</taxon>
        <taxon>Sabellida</taxon>
        <taxon>Siboglinidae</taxon>
        <taxon>Ridgeia</taxon>
    </lineage>
</organism>
<keyword evidence="1" id="KW-0862">Zinc</keyword>
<feature type="compositionally biased region" description="Basic and acidic residues" evidence="2">
    <location>
        <begin position="835"/>
        <end position="845"/>
    </location>
</feature>
<reference evidence="4" key="1">
    <citation type="journal article" date="2023" name="Mol. Biol. Evol.">
        <title>Third-Generation Sequencing Reveals the Adaptive Role of the Epigenome in Three Deep-Sea Polychaetes.</title>
        <authorList>
            <person name="Perez M."/>
            <person name="Aroh O."/>
            <person name="Sun Y."/>
            <person name="Lan Y."/>
            <person name="Juniper S.K."/>
            <person name="Young C.R."/>
            <person name="Angers B."/>
            <person name="Qian P.Y."/>
        </authorList>
    </citation>
    <scope>NUCLEOTIDE SEQUENCE</scope>
    <source>
        <strain evidence="4">R07B-5</strain>
    </source>
</reference>
<gene>
    <name evidence="4" type="ORF">NP493_1422g00023</name>
</gene>
<feature type="compositionally biased region" description="Polar residues" evidence="2">
    <location>
        <begin position="572"/>
        <end position="587"/>
    </location>
</feature>
<dbReference type="PROSITE" id="PS50157">
    <property type="entry name" value="ZINC_FINGER_C2H2_2"/>
    <property type="match status" value="4"/>
</dbReference>
<dbReference type="AlphaFoldDB" id="A0AAD9K3M5"/>
<evidence type="ECO:0000256" key="2">
    <source>
        <dbReference type="SAM" id="MobiDB-lite"/>
    </source>
</evidence>
<evidence type="ECO:0000313" key="4">
    <source>
        <dbReference type="EMBL" id="KAK2164328.1"/>
    </source>
</evidence>
<name>A0AAD9K3M5_RIDPI</name>
<feature type="region of interest" description="Disordered" evidence="2">
    <location>
        <begin position="403"/>
        <end position="445"/>
    </location>
</feature>
<evidence type="ECO:0000259" key="3">
    <source>
        <dbReference type="PROSITE" id="PS50157"/>
    </source>
</evidence>
<dbReference type="InterPro" id="IPR013087">
    <property type="entry name" value="Znf_C2H2_type"/>
</dbReference>
<dbReference type="SMART" id="SM00355">
    <property type="entry name" value="ZnF_C2H2"/>
    <property type="match status" value="6"/>
</dbReference>
<feature type="compositionally biased region" description="Polar residues" evidence="2">
    <location>
        <begin position="636"/>
        <end position="648"/>
    </location>
</feature>
<evidence type="ECO:0000256" key="1">
    <source>
        <dbReference type="PROSITE-ProRule" id="PRU00042"/>
    </source>
</evidence>
<feature type="region of interest" description="Disordered" evidence="2">
    <location>
        <begin position="835"/>
        <end position="923"/>
    </location>
</feature>
<sequence length="996" mass="107914">MDKLGYRNMYQLGVQVEVVQPNIVFDIASLLLYGAQAAPIRLKILLDRLFSVLQHEEVLQVLHGFGWSYEDYARGYILQDSAGRVLDKWSVVTREEEQVILQQFLRFGETKSIAQEIILSDSRESLAKHETAQTAKTTSEIRKFLERSNVGMQSFMRGYEPRHFLRPLPYITTSLAGSGGRLLSPSSLPAFSPKETTATAIPAPLSTSSPVSGSPLSRLQTMQPQPYDYRREHLSPSSSVSDKTVTLSSANSPHDMSTSHSSSVIVPQLPATIMSRSSPVKAESAGEASPPHTDDSAEPTTDGVLNFSIKDNCGRSGGLGSVFADLKVKHLRKSVNPMKRNWQPSPGFGSTLISPSGKKRVLCTACNKTFCDKGALKIHYSAVHLKEMHKCTVDSCNMMFSSRRSRNRHSANPNPKLHMPQNRRRLPEGATIVSDSPTHSDDSPEVMAPSAQALSVAAAASVRGGPLDVSVLTAVAKTDIGALSMMLPVTGRMVKCGDDGGLLMRDVAADPSLHLSQSAAPIVIAPPQFYVDPTALQLIPSPVKFPKLQIVSEGPPPSPAVSEGRSDGCSGGRTTPGDSDSRVGSSNSRKRKSLMPTRCAQIDDDQFVMSDDDADATAAAAAAAAATETEVVATDLSSTRPEQNNGDSAQPEDLRTVPDAKNDRAPPSVDCADQNGDCVTPREVENRKVASTEDSTNDNNHEESNGKTECHLADILSNGSHGDGPYVCDGTFDDCEACSVGSDVSDDLDVRLNKDNPRKCPQCGKIFQNHFGVKTHFQNVHLKLMHTCSVHGCNAAFPSKRSRDRHSANLNLHRKLLSTSSDSLDGKTLREEFTARIYDEQRYPDDGDGDNEDEAPPRTNGNGVSSAGSASPASVGPDDEEPVHHNHNGHTSDDDEDEMNHSSPIDYSDTAGLSSGDECPPTDPDGSVACHICQQRFRDNLVLKEHLEKVHPREMYRCNIDGCEKVFSTRKSRNRHSQNDNLHRHLCAAVATNGIA</sequence>
<feature type="region of interest" description="Disordered" evidence="2">
    <location>
        <begin position="199"/>
        <end position="263"/>
    </location>
</feature>
<dbReference type="PANTHER" id="PTHR15021:SF0">
    <property type="entry name" value="DISCO-RELATED, ISOFORM A-RELATED"/>
    <property type="match status" value="1"/>
</dbReference>
<dbReference type="Gene3D" id="3.30.160.60">
    <property type="entry name" value="Classic Zinc Finger"/>
    <property type="match status" value="2"/>
</dbReference>
<feature type="domain" description="C2H2-type" evidence="3">
    <location>
        <begin position="956"/>
        <end position="983"/>
    </location>
</feature>
<protein>
    <recommendedName>
        <fullName evidence="3">C2H2-type domain-containing protein</fullName>
    </recommendedName>
</protein>
<feature type="compositionally biased region" description="Low complexity" evidence="2">
    <location>
        <begin position="204"/>
        <end position="219"/>
    </location>
</feature>
<dbReference type="PANTHER" id="PTHR15021">
    <property type="entry name" value="DISCONNECTED-RELATED"/>
    <property type="match status" value="1"/>
</dbReference>
<keyword evidence="1" id="KW-0863">Zinc-finger</keyword>
<feature type="domain" description="C2H2-type" evidence="3">
    <location>
        <begin position="758"/>
        <end position="781"/>
    </location>
</feature>
<feature type="region of interest" description="Disordered" evidence="2">
    <location>
        <begin position="632"/>
        <end position="706"/>
    </location>
</feature>
<dbReference type="Proteomes" id="UP001209878">
    <property type="component" value="Unassembled WGS sequence"/>
</dbReference>
<dbReference type="GO" id="GO:0005634">
    <property type="term" value="C:nucleus"/>
    <property type="evidence" value="ECO:0007669"/>
    <property type="project" value="TreeGrafter"/>
</dbReference>
<feature type="domain" description="C2H2-type" evidence="3">
    <location>
        <begin position="361"/>
        <end position="389"/>
    </location>
</feature>
<feature type="region of interest" description="Disordered" evidence="2">
    <location>
        <begin position="549"/>
        <end position="598"/>
    </location>
</feature>
<feature type="compositionally biased region" description="Basic and acidic residues" evidence="2">
    <location>
        <begin position="652"/>
        <end position="664"/>
    </location>
</feature>
<keyword evidence="1" id="KW-0479">Metal-binding</keyword>
<dbReference type="PROSITE" id="PS00028">
    <property type="entry name" value="ZINC_FINGER_C2H2_1"/>
    <property type="match status" value="3"/>
</dbReference>
<feature type="compositionally biased region" description="Polar residues" evidence="2">
    <location>
        <begin position="235"/>
        <end position="251"/>
    </location>
</feature>
<feature type="region of interest" description="Disordered" evidence="2">
    <location>
        <begin position="275"/>
        <end position="303"/>
    </location>
</feature>
<evidence type="ECO:0000313" key="5">
    <source>
        <dbReference type="Proteomes" id="UP001209878"/>
    </source>
</evidence>
<accession>A0AAD9K3M5</accession>
<dbReference type="GO" id="GO:0006355">
    <property type="term" value="P:regulation of DNA-templated transcription"/>
    <property type="evidence" value="ECO:0007669"/>
    <property type="project" value="TreeGrafter"/>
</dbReference>
<comment type="caution">
    <text evidence="4">The sequence shown here is derived from an EMBL/GenBank/DDBJ whole genome shotgun (WGS) entry which is preliminary data.</text>
</comment>
<keyword evidence="5" id="KW-1185">Reference proteome</keyword>